<keyword evidence="4" id="KW-1015">Disulfide bond</keyword>
<accession>A0ABP1S2X4</accession>
<evidence type="ECO:0000256" key="4">
    <source>
        <dbReference type="ARBA" id="ARBA00023157"/>
    </source>
</evidence>
<gene>
    <name evidence="5" type="ORF">ODALV1_LOCUS29172</name>
</gene>
<name>A0ABP1S2X4_9HEXA</name>
<dbReference type="PANTHER" id="PTHR28627:SF1">
    <property type="entry name" value="CYTOCHROME C OXIDASE ASSEMBLY FACTOR 5"/>
    <property type="match status" value="1"/>
</dbReference>
<evidence type="ECO:0000313" key="5">
    <source>
        <dbReference type="EMBL" id="CAL8142859.1"/>
    </source>
</evidence>
<evidence type="ECO:0000256" key="3">
    <source>
        <dbReference type="ARBA" id="ARBA00021904"/>
    </source>
</evidence>
<comment type="function">
    <text evidence="1">Involved in an early step of the mitochondrial complex IV assembly process.</text>
</comment>
<evidence type="ECO:0000256" key="1">
    <source>
        <dbReference type="ARBA" id="ARBA00003186"/>
    </source>
</evidence>
<dbReference type="PANTHER" id="PTHR28627">
    <property type="entry name" value="CYTOCHROME C OXIDASE ASSEMBLY FACTOR 5"/>
    <property type="match status" value="1"/>
</dbReference>
<dbReference type="Pfam" id="PF10203">
    <property type="entry name" value="Pet191_N"/>
    <property type="match status" value="1"/>
</dbReference>
<reference evidence="5 6" key="1">
    <citation type="submission" date="2024-08" db="EMBL/GenBank/DDBJ databases">
        <authorList>
            <person name="Cucini C."/>
            <person name="Frati F."/>
        </authorList>
    </citation>
    <scope>NUCLEOTIDE SEQUENCE [LARGE SCALE GENOMIC DNA]</scope>
</reference>
<evidence type="ECO:0000313" key="6">
    <source>
        <dbReference type="Proteomes" id="UP001642540"/>
    </source>
</evidence>
<protein>
    <recommendedName>
        <fullName evidence="3">Cytochrome c oxidase assembly factor 5</fullName>
    </recommendedName>
</protein>
<comment type="similarity">
    <text evidence="2">Belongs to the PET191 family.</text>
</comment>
<proteinExistence type="inferred from homology"/>
<evidence type="ECO:0000256" key="2">
    <source>
        <dbReference type="ARBA" id="ARBA00007785"/>
    </source>
</evidence>
<keyword evidence="6" id="KW-1185">Reference proteome</keyword>
<comment type="caution">
    <text evidence="5">The sequence shown here is derived from an EMBL/GenBank/DDBJ whole genome shotgun (WGS) entry which is preliminary data.</text>
</comment>
<sequence length="101" mass="11876">MAQTDSDSRTPTPDWRLKMSQFYEDAVQSDDHRPCAGLRQELKFCLMESDCVKKHNKTPRECLKVNDGSVPQDCVLLRQTFFECKRSLLDTRQRFRGRKGY</sequence>
<dbReference type="InterPro" id="IPR018793">
    <property type="entry name" value="Cyt_c_oxidase_assmbl_Pet191"/>
</dbReference>
<dbReference type="EMBL" id="CAXLJM020000149">
    <property type="protein sequence ID" value="CAL8142859.1"/>
    <property type="molecule type" value="Genomic_DNA"/>
</dbReference>
<dbReference type="Proteomes" id="UP001642540">
    <property type="component" value="Unassembled WGS sequence"/>
</dbReference>
<organism evidence="5 6">
    <name type="scientific">Orchesella dallaii</name>
    <dbReference type="NCBI Taxonomy" id="48710"/>
    <lineage>
        <taxon>Eukaryota</taxon>
        <taxon>Metazoa</taxon>
        <taxon>Ecdysozoa</taxon>
        <taxon>Arthropoda</taxon>
        <taxon>Hexapoda</taxon>
        <taxon>Collembola</taxon>
        <taxon>Entomobryomorpha</taxon>
        <taxon>Entomobryoidea</taxon>
        <taxon>Orchesellidae</taxon>
        <taxon>Orchesellinae</taxon>
        <taxon>Orchesella</taxon>
    </lineage>
</organism>